<dbReference type="Proteomes" id="UP000193870">
    <property type="component" value="Unassembled WGS sequence"/>
</dbReference>
<gene>
    <name evidence="1" type="ORF">PAM7066_02080</name>
</gene>
<dbReference type="SUPFAM" id="SSF46785">
    <property type="entry name" value="Winged helix' DNA-binding domain"/>
    <property type="match status" value="1"/>
</dbReference>
<name>A0A1Y5SSD2_9RHOB</name>
<reference evidence="1 2" key="1">
    <citation type="submission" date="2017-03" db="EMBL/GenBank/DDBJ databases">
        <authorList>
            <person name="Afonso C.L."/>
            <person name="Miller P.J."/>
            <person name="Scott M.A."/>
            <person name="Spackman E."/>
            <person name="Goraichik I."/>
            <person name="Dimitrov K.M."/>
            <person name="Suarez D.L."/>
            <person name="Swayne D.E."/>
        </authorList>
    </citation>
    <scope>NUCLEOTIDE SEQUENCE [LARGE SCALE GENOMIC DNA]</scope>
    <source>
        <strain evidence="1 2">CECT 7066</strain>
    </source>
</reference>
<dbReference type="InterPro" id="IPR036390">
    <property type="entry name" value="WH_DNA-bd_sf"/>
</dbReference>
<keyword evidence="2" id="KW-1185">Reference proteome</keyword>
<accession>A0A1Y5SSD2</accession>
<organism evidence="1 2">
    <name type="scientific">Palleronia marisminoris</name>
    <dbReference type="NCBI Taxonomy" id="315423"/>
    <lineage>
        <taxon>Bacteria</taxon>
        <taxon>Pseudomonadati</taxon>
        <taxon>Pseudomonadota</taxon>
        <taxon>Alphaproteobacteria</taxon>
        <taxon>Rhodobacterales</taxon>
        <taxon>Roseobacteraceae</taxon>
        <taxon>Palleronia</taxon>
    </lineage>
</organism>
<dbReference type="EMBL" id="FWFV01000005">
    <property type="protein sequence ID" value="SLN47275.1"/>
    <property type="molecule type" value="Genomic_DNA"/>
</dbReference>
<dbReference type="Gene3D" id="1.10.10.10">
    <property type="entry name" value="Winged helix-like DNA-binding domain superfamily/Winged helix DNA-binding domain"/>
    <property type="match status" value="1"/>
</dbReference>
<evidence type="ECO:0000313" key="2">
    <source>
        <dbReference type="Proteomes" id="UP000193870"/>
    </source>
</evidence>
<proteinExistence type="predicted"/>
<dbReference type="AlphaFoldDB" id="A0A1Y5SSD2"/>
<evidence type="ECO:0000313" key="1">
    <source>
        <dbReference type="EMBL" id="SLN47275.1"/>
    </source>
</evidence>
<sequence>MWRPCYGSAAMIRCTFRRRDRRFTRGELRVAILRSLRDGPKTGPEIAANMAEAEGMPYRDPCKRVYQSLHNLRDAEAVTRENELLPASWTPG</sequence>
<dbReference type="InterPro" id="IPR036388">
    <property type="entry name" value="WH-like_DNA-bd_sf"/>
</dbReference>
<protein>
    <submittedName>
        <fullName evidence="1">Uncharacterized protein</fullName>
    </submittedName>
</protein>